<evidence type="ECO:0000256" key="3">
    <source>
        <dbReference type="ARBA" id="ARBA00023082"/>
    </source>
</evidence>
<feature type="domain" description="RNA polymerase sigma factor 70 region 4 type 2" evidence="7">
    <location>
        <begin position="149"/>
        <end position="198"/>
    </location>
</feature>
<keyword evidence="5" id="KW-0175">Coiled coil</keyword>
<organism evidence="8">
    <name type="scientific">Thermogemmatispora argillosa</name>
    <dbReference type="NCBI Taxonomy" id="2045280"/>
    <lineage>
        <taxon>Bacteria</taxon>
        <taxon>Bacillati</taxon>
        <taxon>Chloroflexota</taxon>
        <taxon>Ktedonobacteria</taxon>
        <taxon>Thermogemmatisporales</taxon>
        <taxon>Thermogemmatisporaceae</taxon>
        <taxon>Thermogemmatispora</taxon>
    </lineage>
</organism>
<evidence type="ECO:0000256" key="2">
    <source>
        <dbReference type="ARBA" id="ARBA00023015"/>
    </source>
</evidence>
<dbReference type="NCBIfam" id="TIGR02937">
    <property type="entry name" value="sigma70-ECF"/>
    <property type="match status" value="1"/>
</dbReference>
<dbReference type="SUPFAM" id="SSF88946">
    <property type="entry name" value="Sigma2 domain of RNA polymerase sigma factors"/>
    <property type="match status" value="1"/>
</dbReference>
<feature type="coiled-coil region" evidence="5">
    <location>
        <begin position="105"/>
        <end position="147"/>
    </location>
</feature>
<dbReference type="SUPFAM" id="SSF88659">
    <property type="entry name" value="Sigma3 and sigma4 domains of RNA polymerase sigma factors"/>
    <property type="match status" value="1"/>
</dbReference>
<evidence type="ECO:0000259" key="7">
    <source>
        <dbReference type="Pfam" id="PF08281"/>
    </source>
</evidence>
<dbReference type="InterPro" id="IPR013325">
    <property type="entry name" value="RNA_pol_sigma_r2"/>
</dbReference>
<reference evidence="8" key="1">
    <citation type="submission" date="2018-12" db="EMBL/GenBank/DDBJ databases">
        <title>Novel natural products biosynthetic potential of the class Ktedonobacteria.</title>
        <authorList>
            <person name="Zheng Y."/>
            <person name="Saitou A."/>
            <person name="Wang C.M."/>
            <person name="Toyoda A."/>
            <person name="Minakuchi Y."/>
            <person name="Sekiguchi Y."/>
            <person name="Ueda K."/>
            <person name="Takano H."/>
            <person name="Sakai Y."/>
            <person name="Yokota A."/>
            <person name="Yabe S."/>
        </authorList>
    </citation>
    <scope>NUCLEOTIDE SEQUENCE</scope>
    <source>
        <strain evidence="8">A3-2</strain>
    </source>
</reference>
<dbReference type="GO" id="GO:0006352">
    <property type="term" value="P:DNA-templated transcription initiation"/>
    <property type="evidence" value="ECO:0007669"/>
    <property type="project" value="InterPro"/>
</dbReference>
<keyword evidence="2" id="KW-0805">Transcription regulation</keyword>
<dbReference type="Pfam" id="PF04542">
    <property type="entry name" value="Sigma70_r2"/>
    <property type="match status" value="1"/>
</dbReference>
<dbReference type="Gene3D" id="1.10.1740.10">
    <property type="match status" value="1"/>
</dbReference>
<dbReference type="GO" id="GO:0003677">
    <property type="term" value="F:DNA binding"/>
    <property type="evidence" value="ECO:0007669"/>
    <property type="project" value="InterPro"/>
</dbReference>
<proteinExistence type="inferred from homology"/>
<evidence type="ECO:0000259" key="6">
    <source>
        <dbReference type="Pfam" id="PF04542"/>
    </source>
</evidence>
<dbReference type="InterPro" id="IPR013324">
    <property type="entry name" value="RNA_pol_sigma_r3/r4-like"/>
</dbReference>
<feature type="domain" description="RNA polymerase sigma-70 region 2" evidence="6">
    <location>
        <begin position="46"/>
        <end position="113"/>
    </location>
</feature>
<dbReference type="AlphaFoldDB" id="A0A455T0P6"/>
<evidence type="ECO:0000256" key="5">
    <source>
        <dbReference type="SAM" id="Coils"/>
    </source>
</evidence>
<evidence type="ECO:0000256" key="1">
    <source>
        <dbReference type="ARBA" id="ARBA00010641"/>
    </source>
</evidence>
<name>A0A455T0P6_9CHLR</name>
<dbReference type="InterPro" id="IPR036388">
    <property type="entry name" value="WH-like_DNA-bd_sf"/>
</dbReference>
<dbReference type="InterPro" id="IPR007627">
    <property type="entry name" value="RNA_pol_sigma70_r2"/>
</dbReference>
<comment type="similarity">
    <text evidence="1">Belongs to the sigma-70 factor family. ECF subfamily.</text>
</comment>
<dbReference type="InterPro" id="IPR014284">
    <property type="entry name" value="RNA_pol_sigma-70_dom"/>
</dbReference>
<dbReference type="PANTHER" id="PTHR43133">
    <property type="entry name" value="RNA POLYMERASE ECF-TYPE SIGMA FACTO"/>
    <property type="match status" value="1"/>
</dbReference>
<sequence length="222" mass="25953">MNEELLHSARSLNLPLSSAARARLEQDDAQLVRASQHGDREAFALLVQRYQRRIFNMILRMLQDYEEACEITQEAFLAAWQSLPTFRGEARFPTWLYRIAYNCCLRQLEQRKRDKALQSAMQEKQLLDEAGDQRRQAESTLEAHARQALVREQLEALPTKYRIVLILRHLQEMTYEEMAEILMMPIGTIKTHLFRARNLLKARLQAQRQADSQKAEVTNAVQ</sequence>
<protein>
    <submittedName>
        <fullName evidence="8">RNA polymerase sigma factor</fullName>
    </submittedName>
</protein>
<dbReference type="InterPro" id="IPR039425">
    <property type="entry name" value="RNA_pol_sigma-70-like"/>
</dbReference>
<keyword evidence="4" id="KW-0804">Transcription</keyword>
<dbReference type="PANTHER" id="PTHR43133:SF51">
    <property type="entry name" value="RNA POLYMERASE SIGMA FACTOR"/>
    <property type="match status" value="1"/>
</dbReference>
<evidence type="ECO:0000313" key="8">
    <source>
        <dbReference type="EMBL" id="BBH94203.1"/>
    </source>
</evidence>
<evidence type="ECO:0000256" key="4">
    <source>
        <dbReference type="ARBA" id="ARBA00023163"/>
    </source>
</evidence>
<keyword evidence="3" id="KW-0731">Sigma factor</keyword>
<dbReference type="CDD" id="cd06171">
    <property type="entry name" value="Sigma70_r4"/>
    <property type="match status" value="1"/>
</dbReference>
<accession>A0A455T0P6</accession>
<gene>
    <name evidence="8" type="primary">sigE</name>
    <name evidence="8" type="ORF">KTA_24020</name>
</gene>
<dbReference type="GO" id="GO:0016987">
    <property type="term" value="F:sigma factor activity"/>
    <property type="evidence" value="ECO:0007669"/>
    <property type="project" value="UniProtKB-KW"/>
</dbReference>
<dbReference type="Gene3D" id="1.10.10.10">
    <property type="entry name" value="Winged helix-like DNA-binding domain superfamily/Winged helix DNA-binding domain"/>
    <property type="match status" value="1"/>
</dbReference>
<dbReference type="InterPro" id="IPR013249">
    <property type="entry name" value="RNA_pol_sigma70_r4_t2"/>
</dbReference>
<dbReference type="Pfam" id="PF08281">
    <property type="entry name" value="Sigma70_r4_2"/>
    <property type="match status" value="1"/>
</dbReference>
<dbReference type="EMBL" id="AP019377">
    <property type="protein sequence ID" value="BBH94203.1"/>
    <property type="molecule type" value="Genomic_DNA"/>
</dbReference>